<name>A0A8R7P405_TRIUA</name>
<keyword evidence="2" id="KW-1185">Reference proteome</keyword>
<evidence type="ECO:0000313" key="1">
    <source>
        <dbReference type="EnsemblPlants" id="TuG1812G0100003174.01.T03"/>
    </source>
</evidence>
<proteinExistence type="predicted"/>
<sequence length="240" mass="27525">MFFLSISGSIIGKFVPSRLLRVPADLSVLIFPGFVFCDRAPERLHLDGRSEGFAVDKLTGLSTPNNGVDPLTCGFCWYQEKEVPFNLQELYQWQRAFLDNDVVLHVCKMQRVKSAQEGILQAATNPILWDRMLGAKLQQYFHLQQQTLVELTHVSIRHEALEFAEKVLTLRGHHGTCTCQKHQVQNFMACFHPMISQHDIKFQGTIGAHMLLPQNQFPIYFLFQSHEWDQCKKLASASTY</sequence>
<reference evidence="1" key="2">
    <citation type="submission" date="2018-03" db="EMBL/GenBank/DDBJ databases">
        <title>The Triticum urartu genome reveals the dynamic nature of wheat genome evolution.</title>
        <authorList>
            <person name="Ling H."/>
            <person name="Ma B."/>
            <person name="Shi X."/>
            <person name="Liu H."/>
            <person name="Dong L."/>
            <person name="Sun H."/>
            <person name="Cao Y."/>
            <person name="Gao Q."/>
            <person name="Zheng S."/>
            <person name="Li Y."/>
            <person name="Yu Y."/>
            <person name="Du H."/>
            <person name="Qi M."/>
            <person name="Li Y."/>
            <person name="Yu H."/>
            <person name="Cui Y."/>
            <person name="Wang N."/>
            <person name="Chen C."/>
            <person name="Wu H."/>
            <person name="Zhao Y."/>
            <person name="Zhang J."/>
            <person name="Li Y."/>
            <person name="Zhou W."/>
            <person name="Zhang B."/>
            <person name="Hu W."/>
            <person name="Eijk M."/>
            <person name="Tang J."/>
            <person name="Witsenboer H."/>
            <person name="Zhao S."/>
            <person name="Li Z."/>
            <person name="Zhang A."/>
            <person name="Wang D."/>
            <person name="Liang C."/>
        </authorList>
    </citation>
    <scope>NUCLEOTIDE SEQUENCE [LARGE SCALE GENOMIC DNA]</scope>
    <source>
        <strain evidence="1">cv. G1812</strain>
    </source>
</reference>
<dbReference type="AlphaFoldDB" id="A0A8R7P405"/>
<dbReference type="Proteomes" id="UP000015106">
    <property type="component" value="Chromosome 1"/>
</dbReference>
<reference evidence="1" key="3">
    <citation type="submission" date="2022-06" db="UniProtKB">
        <authorList>
            <consortium name="EnsemblPlants"/>
        </authorList>
    </citation>
    <scope>IDENTIFICATION</scope>
</reference>
<accession>A0A8R7P405</accession>
<dbReference type="EnsemblPlants" id="TuG1812G0100003174.01.T03">
    <property type="protein sequence ID" value="TuG1812G0100003174.01.T03"/>
    <property type="gene ID" value="TuG1812G0100003174.01"/>
</dbReference>
<reference evidence="2" key="1">
    <citation type="journal article" date="2013" name="Nature">
        <title>Draft genome of the wheat A-genome progenitor Triticum urartu.</title>
        <authorList>
            <person name="Ling H.Q."/>
            <person name="Zhao S."/>
            <person name="Liu D."/>
            <person name="Wang J."/>
            <person name="Sun H."/>
            <person name="Zhang C."/>
            <person name="Fan H."/>
            <person name="Li D."/>
            <person name="Dong L."/>
            <person name="Tao Y."/>
            <person name="Gao C."/>
            <person name="Wu H."/>
            <person name="Li Y."/>
            <person name="Cui Y."/>
            <person name="Guo X."/>
            <person name="Zheng S."/>
            <person name="Wang B."/>
            <person name="Yu K."/>
            <person name="Liang Q."/>
            <person name="Yang W."/>
            <person name="Lou X."/>
            <person name="Chen J."/>
            <person name="Feng M."/>
            <person name="Jian J."/>
            <person name="Zhang X."/>
            <person name="Luo G."/>
            <person name="Jiang Y."/>
            <person name="Liu J."/>
            <person name="Wang Z."/>
            <person name="Sha Y."/>
            <person name="Zhang B."/>
            <person name="Wu H."/>
            <person name="Tang D."/>
            <person name="Shen Q."/>
            <person name="Xue P."/>
            <person name="Zou S."/>
            <person name="Wang X."/>
            <person name="Liu X."/>
            <person name="Wang F."/>
            <person name="Yang Y."/>
            <person name="An X."/>
            <person name="Dong Z."/>
            <person name="Zhang K."/>
            <person name="Zhang X."/>
            <person name="Luo M.C."/>
            <person name="Dvorak J."/>
            <person name="Tong Y."/>
            <person name="Wang J."/>
            <person name="Yang H."/>
            <person name="Li Z."/>
            <person name="Wang D."/>
            <person name="Zhang A."/>
            <person name="Wang J."/>
        </authorList>
    </citation>
    <scope>NUCLEOTIDE SEQUENCE</scope>
    <source>
        <strain evidence="2">cv. G1812</strain>
    </source>
</reference>
<evidence type="ECO:0000313" key="2">
    <source>
        <dbReference type="Proteomes" id="UP000015106"/>
    </source>
</evidence>
<dbReference type="Gramene" id="TuG1812G0100003174.01.T03">
    <property type="protein sequence ID" value="TuG1812G0100003174.01.T03"/>
    <property type="gene ID" value="TuG1812G0100003174.01"/>
</dbReference>
<protein>
    <submittedName>
        <fullName evidence="1">Uncharacterized protein</fullName>
    </submittedName>
</protein>
<organism evidence="1 2">
    <name type="scientific">Triticum urartu</name>
    <name type="common">Red wild einkorn</name>
    <name type="synonym">Crithodium urartu</name>
    <dbReference type="NCBI Taxonomy" id="4572"/>
    <lineage>
        <taxon>Eukaryota</taxon>
        <taxon>Viridiplantae</taxon>
        <taxon>Streptophyta</taxon>
        <taxon>Embryophyta</taxon>
        <taxon>Tracheophyta</taxon>
        <taxon>Spermatophyta</taxon>
        <taxon>Magnoliopsida</taxon>
        <taxon>Liliopsida</taxon>
        <taxon>Poales</taxon>
        <taxon>Poaceae</taxon>
        <taxon>BOP clade</taxon>
        <taxon>Pooideae</taxon>
        <taxon>Triticodae</taxon>
        <taxon>Triticeae</taxon>
        <taxon>Triticinae</taxon>
        <taxon>Triticum</taxon>
    </lineage>
</organism>